<evidence type="ECO:0000313" key="2">
    <source>
        <dbReference type="EMBL" id="PTB59407.1"/>
    </source>
</evidence>
<name>A0A2T4AQR2_TRIHA</name>
<feature type="region of interest" description="Disordered" evidence="1">
    <location>
        <begin position="1"/>
        <end position="40"/>
    </location>
</feature>
<evidence type="ECO:0000313" key="3">
    <source>
        <dbReference type="Proteomes" id="UP000241690"/>
    </source>
</evidence>
<dbReference type="GeneID" id="36622734"/>
<dbReference type="EMBL" id="KZ679676">
    <property type="protein sequence ID" value="PTB59407.1"/>
    <property type="molecule type" value="Genomic_DNA"/>
</dbReference>
<gene>
    <name evidence="2" type="ORF">M431DRAFT_303233</name>
</gene>
<evidence type="ECO:0000256" key="1">
    <source>
        <dbReference type="SAM" id="MobiDB-lite"/>
    </source>
</evidence>
<protein>
    <submittedName>
        <fullName evidence="2">Uncharacterized protein</fullName>
    </submittedName>
</protein>
<dbReference type="AlphaFoldDB" id="A0A2T4AQR2"/>
<keyword evidence="3" id="KW-1185">Reference proteome</keyword>
<proteinExistence type="predicted"/>
<reference evidence="2 3" key="1">
    <citation type="submission" date="2016-07" db="EMBL/GenBank/DDBJ databases">
        <title>Multiple horizontal gene transfer events from other fungi enriched the ability of initially mycotrophic Trichoderma (Ascomycota) to feed on dead plant biomass.</title>
        <authorList>
            <consortium name="DOE Joint Genome Institute"/>
            <person name="Aerts A."/>
            <person name="Atanasova L."/>
            <person name="Chenthamara K."/>
            <person name="Zhang J."/>
            <person name="Grujic M."/>
            <person name="Henrissat B."/>
            <person name="Kuo A."/>
            <person name="Salamov A."/>
            <person name="Lipzen A."/>
            <person name="Labutti K."/>
            <person name="Barry K."/>
            <person name="Miao Y."/>
            <person name="Rahimi M.J."/>
            <person name="Shen Q."/>
            <person name="Grigoriev I.V."/>
            <person name="Kubicek C.P."/>
            <person name="Druzhinina I.S."/>
        </authorList>
    </citation>
    <scope>NUCLEOTIDE SEQUENCE [LARGE SCALE GENOMIC DNA]</scope>
    <source>
        <strain evidence="2 3">CBS 226.95</strain>
    </source>
</reference>
<organism evidence="2 3">
    <name type="scientific">Trichoderma harzianum CBS 226.95</name>
    <dbReference type="NCBI Taxonomy" id="983964"/>
    <lineage>
        <taxon>Eukaryota</taxon>
        <taxon>Fungi</taxon>
        <taxon>Dikarya</taxon>
        <taxon>Ascomycota</taxon>
        <taxon>Pezizomycotina</taxon>
        <taxon>Sordariomycetes</taxon>
        <taxon>Hypocreomycetidae</taxon>
        <taxon>Hypocreales</taxon>
        <taxon>Hypocreaceae</taxon>
        <taxon>Trichoderma</taxon>
    </lineage>
</organism>
<dbReference type="RefSeq" id="XP_024779084.1">
    <property type="nucleotide sequence ID" value="XM_024914169.1"/>
</dbReference>
<sequence length="203" mass="22623">MMKPVQRRPPKSKRNESLWLGLAGAREPPQRPETFDTKKIHKAQKAIETITTRKKSHVRVQVHSCATRVELEALKGNMIRRDAGMTIPGRLLVFGLGTGNRVRCNTDLTVWVLVDTTGAKEQQQLGSMACPVVASAGTQLGPIKHCRTCTSNRCCCRYEYTFVDRLRPGINPKGGQGDCPGHQHPDPWLGLDEMMAELLRRLG</sequence>
<dbReference type="Proteomes" id="UP000241690">
    <property type="component" value="Unassembled WGS sequence"/>
</dbReference>
<accession>A0A2T4AQR2</accession>
<feature type="compositionally biased region" description="Basic and acidic residues" evidence="1">
    <location>
        <begin position="28"/>
        <end position="38"/>
    </location>
</feature>
<feature type="compositionally biased region" description="Basic residues" evidence="1">
    <location>
        <begin position="1"/>
        <end position="12"/>
    </location>
</feature>